<dbReference type="Proteomes" id="UP000185739">
    <property type="component" value="Chromosome"/>
</dbReference>
<protein>
    <submittedName>
        <fullName evidence="1">Uncharacterized protein</fullName>
    </submittedName>
</protein>
<proteinExistence type="predicted"/>
<dbReference type="OrthoDB" id="5773058at2"/>
<dbReference type="EMBL" id="CP018839">
    <property type="protein sequence ID" value="APR03139.1"/>
    <property type="molecule type" value="Genomic_DNA"/>
</dbReference>
<evidence type="ECO:0000313" key="1">
    <source>
        <dbReference type="EMBL" id="APR03139.1"/>
    </source>
</evidence>
<name>A0A1H5YDX6_9RHOO</name>
<organism evidence="1 2">
    <name type="scientific">Thauera chlorobenzoica</name>
    <dbReference type="NCBI Taxonomy" id="96773"/>
    <lineage>
        <taxon>Bacteria</taxon>
        <taxon>Pseudomonadati</taxon>
        <taxon>Pseudomonadota</taxon>
        <taxon>Betaproteobacteria</taxon>
        <taxon>Rhodocyclales</taxon>
        <taxon>Zoogloeaceae</taxon>
        <taxon>Thauera</taxon>
    </lineage>
</organism>
<dbReference type="RefSeq" id="WP_075146801.1">
    <property type="nucleotide sequence ID" value="NZ_CP018839.1"/>
</dbReference>
<dbReference type="AlphaFoldDB" id="A0A1H5YDX6"/>
<dbReference type="KEGG" id="tcl:Tchl_0266"/>
<evidence type="ECO:0000313" key="2">
    <source>
        <dbReference type="Proteomes" id="UP000185739"/>
    </source>
</evidence>
<sequence>MTDSPPSSKVYYRPIEAAIRWAGLLKFEKEIVSLIPTPINLPPRIDCCPRWSELRLYTERIYDAIFNKELPYGSNGITQYDESLWGSPDLTIRHVDLKKWMRDHYPEHRPGFLFSRAESISHPVITLETGQALLIERQALKTELDYYKCQFHELQEQHQGLLKQCEQIPACKECLITDRAEATYQNIIGALLALLLSQSPGGVPYSSFRTQEAIVSALVAHYGGIMGITERTLNGKFALARRRMREAATETIPTQ</sequence>
<gene>
    <name evidence="1" type="ORF">Tchl_0266</name>
</gene>
<accession>A0A1H5YDX6</accession>
<keyword evidence="2" id="KW-1185">Reference proteome</keyword>
<reference evidence="1 2" key="1">
    <citation type="submission" date="2016-12" db="EMBL/GenBank/DDBJ databases">
        <title>Complete genome sequence of Thauera chlorobenzoica, a Betaproteobacterium degrading haloaromatics anaerobically to CO2 and halides.</title>
        <authorList>
            <person name="Goris T."/>
            <person name="Mergelsberg M."/>
            <person name="Boll M."/>
        </authorList>
    </citation>
    <scope>NUCLEOTIDE SEQUENCE [LARGE SCALE GENOMIC DNA]</scope>
    <source>
        <strain evidence="1 2">3CB1</strain>
    </source>
</reference>